<evidence type="ECO:0000313" key="3">
    <source>
        <dbReference type="Proteomes" id="UP000192491"/>
    </source>
</evidence>
<feature type="coiled-coil region" evidence="1">
    <location>
        <begin position="35"/>
        <end position="62"/>
    </location>
</feature>
<evidence type="ECO:0000313" key="2">
    <source>
        <dbReference type="EMBL" id="OQX05715.1"/>
    </source>
</evidence>
<dbReference type="Proteomes" id="UP000192491">
    <property type="component" value="Unassembled WGS sequence"/>
</dbReference>
<keyword evidence="1" id="KW-0175">Coiled coil</keyword>
<comment type="caution">
    <text evidence="2">The sequence shown here is derived from an EMBL/GenBank/DDBJ whole genome shotgun (WGS) entry which is preliminary data.</text>
</comment>
<organism evidence="2 3">
    <name type="scientific">Thiothrix lacustris</name>
    <dbReference type="NCBI Taxonomy" id="525917"/>
    <lineage>
        <taxon>Bacteria</taxon>
        <taxon>Pseudomonadati</taxon>
        <taxon>Pseudomonadota</taxon>
        <taxon>Gammaproteobacteria</taxon>
        <taxon>Thiotrichales</taxon>
        <taxon>Thiotrichaceae</taxon>
        <taxon>Thiothrix</taxon>
    </lineage>
</organism>
<protein>
    <submittedName>
        <fullName evidence="2">Uncharacterized protein</fullName>
    </submittedName>
</protein>
<dbReference type="AlphaFoldDB" id="A0A1Y1QHU6"/>
<sequence length="77" mass="8408">MKLQDTLNQLGNESWALFNLASIGRKAALNEVVEVVELTYLLETLEKRLEALHDTIHALEYSAVVRAASAIQQGGAA</sequence>
<gene>
    <name evidence="2" type="ORF">BWK73_32905</name>
</gene>
<evidence type="ECO:0000256" key="1">
    <source>
        <dbReference type="SAM" id="Coils"/>
    </source>
</evidence>
<dbReference type="EMBL" id="MTEJ01000276">
    <property type="protein sequence ID" value="OQX05715.1"/>
    <property type="molecule type" value="Genomic_DNA"/>
</dbReference>
<proteinExistence type="predicted"/>
<reference evidence="2 3" key="1">
    <citation type="submission" date="2017-01" db="EMBL/GenBank/DDBJ databases">
        <title>Novel large sulfur bacteria in the metagenomes of groundwater-fed chemosynthetic microbial mats in the Lake Huron basin.</title>
        <authorList>
            <person name="Sharrar A.M."/>
            <person name="Flood B.E."/>
            <person name="Bailey J.V."/>
            <person name="Jones D.S."/>
            <person name="Biddanda B."/>
            <person name="Ruberg S.A."/>
            <person name="Marcus D.N."/>
            <person name="Dick G.J."/>
        </authorList>
    </citation>
    <scope>NUCLEOTIDE SEQUENCE [LARGE SCALE GENOMIC DNA]</scope>
    <source>
        <strain evidence="2">A8</strain>
    </source>
</reference>
<name>A0A1Y1QHU6_9GAMM</name>
<accession>A0A1Y1QHU6</accession>